<dbReference type="Proteomes" id="UP000322499">
    <property type="component" value="Unassembled WGS sequence"/>
</dbReference>
<proteinExistence type="predicted"/>
<evidence type="ECO:0000256" key="1">
    <source>
        <dbReference type="ARBA" id="ARBA00005189"/>
    </source>
</evidence>
<evidence type="ECO:0000256" key="2">
    <source>
        <dbReference type="ARBA" id="ARBA00022516"/>
    </source>
</evidence>
<feature type="region of interest" description="Disordered" evidence="6">
    <location>
        <begin position="1"/>
        <end position="25"/>
    </location>
</feature>
<keyword evidence="2" id="KW-0444">Lipid biosynthesis</keyword>
<evidence type="ECO:0000256" key="3">
    <source>
        <dbReference type="ARBA" id="ARBA00022679"/>
    </source>
</evidence>
<keyword evidence="9" id="KW-1185">Reference proteome</keyword>
<feature type="domain" description="Phospholipid/glycerol acyltransferase" evidence="7">
    <location>
        <begin position="91"/>
        <end position="203"/>
    </location>
</feature>
<dbReference type="GO" id="GO:0006654">
    <property type="term" value="P:phosphatidic acid biosynthetic process"/>
    <property type="evidence" value="ECO:0007669"/>
    <property type="project" value="TreeGrafter"/>
</dbReference>
<keyword evidence="5 8" id="KW-0012">Acyltransferase</keyword>
<dbReference type="SUPFAM" id="SSF69593">
    <property type="entry name" value="Glycerol-3-phosphate (1)-acyltransferase"/>
    <property type="match status" value="1"/>
</dbReference>
<protein>
    <submittedName>
        <fullName evidence="8">Acyltransferase-like protein</fullName>
    </submittedName>
</protein>
<reference evidence="8 9" key="1">
    <citation type="submission" date="2019-07" db="EMBL/GenBank/DDBJ databases">
        <title>Genomic Encyclopedia of Archaeal and Bacterial Type Strains, Phase II (KMG-II): from individual species to whole genera.</title>
        <authorList>
            <person name="Goeker M."/>
        </authorList>
    </citation>
    <scope>NUCLEOTIDE SEQUENCE [LARGE SCALE GENOMIC DNA]</scope>
    <source>
        <strain evidence="8 9">DSM 46842</strain>
    </source>
</reference>
<feature type="compositionally biased region" description="Low complexity" evidence="6">
    <location>
        <begin position="284"/>
        <end position="296"/>
    </location>
</feature>
<dbReference type="SMART" id="SM00563">
    <property type="entry name" value="PlsC"/>
    <property type="match status" value="1"/>
</dbReference>
<sequence length="302" mass="31190">MTARTRVHPPGTVGPDSSRPSVDRATRRRRLLRLTGVLIGTAVRIRVMSRAGRRTQRRIAVCAAAGVLTALGVRVEVVNPSAPWPRTGRGHLVVSDSGTWLDELALLVAVRATPVADAAIGDRALVGGLARRLGAIPVSRDRPRSVAAAVDRAAALLRRGEPISVRPGSSATRRSGPGRFSPPFFQAAVDAGALVCPVAIRHRAGGVPAPALPAQVRDGTLLGSIVRIAALRDLVVEVHLLPALDASAGGRRALAALAQHAVAQVAGTGRPVAVVRPGAARSWAPAAGRPPGQPRRGVPDAA</sequence>
<dbReference type="PANTHER" id="PTHR10434:SF64">
    <property type="entry name" value="1-ACYL-SN-GLYCEROL-3-PHOSPHATE ACYLTRANSFERASE-RELATED"/>
    <property type="match status" value="1"/>
</dbReference>
<dbReference type="AlphaFoldDB" id="A0A5S5D0H9"/>
<gene>
    <name evidence="8" type="ORF">BD833_10216</name>
</gene>
<evidence type="ECO:0000259" key="7">
    <source>
        <dbReference type="SMART" id="SM00563"/>
    </source>
</evidence>
<evidence type="ECO:0000256" key="4">
    <source>
        <dbReference type="ARBA" id="ARBA00023098"/>
    </source>
</evidence>
<dbReference type="PANTHER" id="PTHR10434">
    <property type="entry name" value="1-ACYL-SN-GLYCEROL-3-PHOSPHATE ACYLTRANSFERASE"/>
    <property type="match status" value="1"/>
</dbReference>
<dbReference type="EMBL" id="VNHW01000002">
    <property type="protein sequence ID" value="TYP89543.1"/>
    <property type="molecule type" value="Genomic_DNA"/>
</dbReference>
<keyword evidence="3 8" id="KW-0808">Transferase</keyword>
<comment type="pathway">
    <text evidence="1">Lipid metabolism.</text>
</comment>
<dbReference type="InterPro" id="IPR002123">
    <property type="entry name" value="Plipid/glycerol_acylTrfase"/>
</dbReference>
<keyword evidence="4" id="KW-0443">Lipid metabolism</keyword>
<evidence type="ECO:0000256" key="6">
    <source>
        <dbReference type="SAM" id="MobiDB-lite"/>
    </source>
</evidence>
<evidence type="ECO:0000313" key="9">
    <source>
        <dbReference type="Proteomes" id="UP000322499"/>
    </source>
</evidence>
<name>A0A5S5D0H9_9ACTN</name>
<evidence type="ECO:0000313" key="8">
    <source>
        <dbReference type="EMBL" id="TYP89543.1"/>
    </source>
</evidence>
<dbReference type="Pfam" id="PF01553">
    <property type="entry name" value="Acyltransferase"/>
    <property type="match status" value="1"/>
</dbReference>
<dbReference type="RefSeq" id="WP_166531647.1">
    <property type="nucleotide sequence ID" value="NZ_VNHW01000002.1"/>
</dbReference>
<evidence type="ECO:0000256" key="5">
    <source>
        <dbReference type="ARBA" id="ARBA00023315"/>
    </source>
</evidence>
<feature type="region of interest" description="Disordered" evidence="6">
    <location>
        <begin position="280"/>
        <end position="302"/>
    </location>
</feature>
<accession>A0A5S5D0H9</accession>
<dbReference type="GO" id="GO:0003841">
    <property type="term" value="F:1-acylglycerol-3-phosphate O-acyltransferase activity"/>
    <property type="evidence" value="ECO:0007669"/>
    <property type="project" value="TreeGrafter"/>
</dbReference>
<comment type="caution">
    <text evidence="8">The sequence shown here is derived from an EMBL/GenBank/DDBJ whole genome shotgun (WGS) entry which is preliminary data.</text>
</comment>
<organism evidence="8 9">
    <name type="scientific">Blastococcus xanthinilyticus</name>
    <dbReference type="NCBI Taxonomy" id="1564164"/>
    <lineage>
        <taxon>Bacteria</taxon>
        <taxon>Bacillati</taxon>
        <taxon>Actinomycetota</taxon>
        <taxon>Actinomycetes</taxon>
        <taxon>Geodermatophilales</taxon>
        <taxon>Geodermatophilaceae</taxon>
        <taxon>Blastococcus</taxon>
    </lineage>
</organism>